<dbReference type="InterPro" id="IPR036188">
    <property type="entry name" value="FAD/NAD-bd_sf"/>
</dbReference>
<name>A0A933LPU6_UNCTE</name>
<dbReference type="SUPFAM" id="SSF51905">
    <property type="entry name" value="FAD/NAD(P)-binding domain"/>
    <property type="match status" value="1"/>
</dbReference>
<accession>A0A933LPU6</accession>
<dbReference type="Gene3D" id="3.40.50.720">
    <property type="entry name" value="NAD(P)-binding Rossmann-like Domain"/>
    <property type="match status" value="1"/>
</dbReference>
<proteinExistence type="predicted"/>
<evidence type="ECO:0000313" key="1">
    <source>
        <dbReference type="EMBL" id="MBI4595019.1"/>
    </source>
</evidence>
<gene>
    <name evidence="1" type="ORF">HY730_01405</name>
</gene>
<sequence>MNDDKLMLLGQDGRQQNLEFDTILIALGRTSNRRLIQAINDKWPGLETYEVGDCRQPRNIMAAIHEGYRAGRQI</sequence>
<dbReference type="EMBL" id="JACQWF010000067">
    <property type="protein sequence ID" value="MBI4595019.1"/>
    <property type="molecule type" value="Genomic_DNA"/>
</dbReference>
<protein>
    <recommendedName>
        <fullName evidence="3">FAD/NAD(P)-binding domain-containing protein</fullName>
    </recommendedName>
</protein>
<evidence type="ECO:0008006" key="3">
    <source>
        <dbReference type="Google" id="ProtNLM"/>
    </source>
</evidence>
<comment type="caution">
    <text evidence="1">The sequence shown here is derived from an EMBL/GenBank/DDBJ whole genome shotgun (WGS) entry which is preliminary data.</text>
</comment>
<dbReference type="Gene3D" id="3.50.50.60">
    <property type="entry name" value="FAD/NAD(P)-binding domain"/>
    <property type="match status" value="1"/>
</dbReference>
<organism evidence="1 2">
    <name type="scientific">Tectimicrobiota bacterium</name>
    <dbReference type="NCBI Taxonomy" id="2528274"/>
    <lineage>
        <taxon>Bacteria</taxon>
        <taxon>Pseudomonadati</taxon>
        <taxon>Nitrospinota/Tectimicrobiota group</taxon>
        <taxon>Candidatus Tectimicrobiota</taxon>
    </lineage>
</organism>
<evidence type="ECO:0000313" key="2">
    <source>
        <dbReference type="Proteomes" id="UP000772181"/>
    </source>
</evidence>
<dbReference type="AlphaFoldDB" id="A0A933LPU6"/>
<reference evidence="1" key="1">
    <citation type="submission" date="2020-07" db="EMBL/GenBank/DDBJ databases">
        <title>Huge and variable diversity of episymbiotic CPR bacteria and DPANN archaea in groundwater ecosystems.</title>
        <authorList>
            <person name="He C.Y."/>
            <person name="Keren R."/>
            <person name="Whittaker M."/>
            <person name="Farag I.F."/>
            <person name="Doudna J."/>
            <person name="Cate J.H.D."/>
            <person name="Banfield J.F."/>
        </authorList>
    </citation>
    <scope>NUCLEOTIDE SEQUENCE</scope>
    <source>
        <strain evidence="1">NC_groundwater_1482_Ag_S-0.65um_47_24</strain>
    </source>
</reference>
<dbReference type="Proteomes" id="UP000772181">
    <property type="component" value="Unassembled WGS sequence"/>
</dbReference>